<dbReference type="GO" id="GO:0006508">
    <property type="term" value="P:proteolysis"/>
    <property type="evidence" value="ECO:0007669"/>
    <property type="project" value="UniProtKB-KW"/>
</dbReference>
<dbReference type="GO" id="GO:0008236">
    <property type="term" value="F:serine-type peptidase activity"/>
    <property type="evidence" value="ECO:0007669"/>
    <property type="project" value="UniProtKB-KW"/>
</dbReference>
<dbReference type="Pfam" id="PF00326">
    <property type="entry name" value="Peptidase_S9"/>
    <property type="match status" value="1"/>
</dbReference>
<dbReference type="Gene3D" id="3.40.50.1820">
    <property type="entry name" value="alpha/beta hydrolase"/>
    <property type="match status" value="1"/>
</dbReference>
<keyword evidence="4" id="KW-0645">Protease</keyword>
<organism evidence="17 18">
    <name type="scientific">Meganyctiphanes norvegica</name>
    <name type="common">Northern krill</name>
    <name type="synonym">Thysanopoda norvegica</name>
    <dbReference type="NCBI Taxonomy" id="48144"/>
    <lineage>
        <taxon>Eukaryota</taxon>
        <taxon>Metazoa</taxon>
        <taxon>Ecdysozoa</taxon>
        <taxon>Arthropoda</taxon>
        <taxon>Crustacea</taxon>
        <taxon>Multicrustacea</taxon>
        <taxon>Malacostraca</taxon>
        <taxon>Eumalacostraca</taxon>
        <taxon>Eucarida</taxon>
        <taxon>Euphausiacea</taxon>
        <taxon>Euphausiidae</taxon>
        <taxon>Meganyctiphanes</taxon>
    </lineage>
</organism>
<evidence type="ECO:0000256" key="1">
    <source>
        <dbReference type="ARBA" id="ARBA00004606"/>
    </source>
</evidence>
<dbReference type="InterPro" id="IPR050278">
    <property type="entry name" value="Serine_Prot_S9B/DPPIV"/>
</dbReference>
<protein>
    <recommendedName>
        <fullName evidence="13">Venom dipeptidyl peptidase 4</fullName>
    </recommendedName>
</protein>
<evidence type="ECO:0000259" key="16">
    <source>
        <dbReference type="Pfam" id="PF00930"/>
    </source>
</evidence>
<keyword evidence="7" id="KW-0720">Serine protease</keyword>
<dbReference type="FunFam" id="3.40.50.1820:FF:000003">
    <property type="entry name" value="Dipeptidyl peptidase 4"/>
    <property type="match status" value="1"/>
</dbReference>
<feature type="non-terminal residue" evidence="17">
    <location>
        <position position="843"/>
    </location>
</feature>
<keyword evidence="6" id="KW-0378">Hydrolase</keyword>
<keyword evidence="11" id="KW-0325">Glycoprotein</keyword>
<evidence type="ECO:0000256" key="6">
    <source>
        <dbReference type="ARBA" id="ARBA00022801"/>
    </source>
</evidence>
<evidence type="ECO:0000256" key="11">
    <source>
        <dbReference type="ARBA" id="ARBA00023180"/>
    </source>
</evidence>
<evidence type="ECO:0000313" key="18">
    <source>
        <dbReference type="Proteomes" id="UP001497623"/>
    </source>
</evidence>
<comment type="subcellular location">
    <subcellularLocation>
        <location evidence="12">Endomembrane system</location>
        <topology evidence="12">Single-pass membrane protein</topology>
    </subcellularLocation>
    <subcellularLocation>
        <location evidence="1">Membrane</location>
        <topology evidence="1">Single-pass type II membrane protein</topology>
    </subcellularLocation>
</comment>
<evidence type="ECO:0000256" key="3">
    <source>
        <dbReference type="ARBA" id="ARBA00022438"/>
    </source>
</evidence>
<reference evidence="17 18" key="1">
    <citation type="submission" date="2024-05" db="EMBL/GenBank/DDBJ databases">
        <authorList>
            <person name="Wallberg A."/>
        </authorList>
    </citation>
    <scope>NUCLEOTIDE SEQUENCE [LARGE SCALE GENOMIC DNA]</scope>
</reference>
<evidence type="ECO:0000256" key="8">
    <source>
        <dbReference type="ARBA" id="ARBA00022968"/>
    </source>
</evidence>
<dbReference type="SUPFAM" id="SSF82171">
    <property type="entry name" value="DPP6 N-terminal domain-like"/>
    <property type="match status" value="1"/>
</dbReference>
<dbReference type="EMBL" id="CAXKWB010004699">
    <property type="protein sequence ID" value="CAL4074945.1"/>
    <property type="molecule type" value="Genomic_DNA"/>
</dbReference>
<keyword evidence="18" id="KW-1185">Reference proteome</keyword>
<evidence type="ECO:0000256" key="14">
    <source>
        <dbReference type="SAM" id="Phobius"/>
    </source>
</evidence>
<keyword evidence="9 14" id="KW-1133">Transmembrane helix</keyword>
<keyword evidence="8" id="KW-0735">Signal-anchor</keyword>
<evidence type="ECO:0000259" key="15">
    <source>
        <dbReference type="Pfam" id="PF00326"/>
    </source>
</evidence>
<dbReference type="InterPro" id="IPR001375">
    <property type="entry name" value="Peptidase_S9_cat"/>
</dbReference>
<evidence type="ECO:0000256" key="9">
    <source>
        <dbReference type="ARBA" id="ARBA00022989"/>
    </source>
</evidence>
<dbReference type="Gene3D" id="2.140.10.30">
    <property type="entry name" value="Dipeptidylpeptidase IV, N-terminal domain"/>
    <property type="match status" value="1"/>
</dbReference>
<dbReference type="PANTHER" id="PTHR11731:SF200">
    <property type="entry name" value="DIPEPTIDYL PEPTIDASE 10, ISOFORM B"/>
    <property type="match status" value="1"/>
</dbReference>
<evidence type="ECO:0000256" key="10">
    <source>
        <dbReference type="ARBA" id="ARBA00023136"/>
    </source>
</evidence>
<dbReference type="GO" id="GO:0012505">
    <property type="term" value="C:endomembrane system"/>
    <property type="evidence" value="ECO:0007669"/>
    <property type="project" value="UniProtKB-SubCell"/>
</dbReference>
<dbReference type="InterPro" id="IPR029058">
    <property type="entry name" value="AB_hydrolase_fold"/>
</dbReference>
<keyword evidence="10 14" id="KW-0472">Membrane</keyword>
<dbReference type="AlphaFoldDB" id="A0AAV2Q913"/>
<dbReference type="SUPFAM" id="SSF53474">
    <property type="entry name" value="alpha/beta-Hydrolases"/>
    <property type="match status" value="1"/>
</dbReference>
<feature type="domain" description="Dipeptidylpeptidase IV N-terminal" evidence="16">
    <location>
        <begin position="179"/>
        <end position="563"/>
    </location>
</feature>
<sequence length="843" mass="94061">MGGGGAGVNCTSRHHAEDVWERFPRSPGTAEPCTSPTWSIMTNKNKEMGGCGGSTLTSELVGSTRPRIWRNLLVGTVVVMLVVAAGIATVIMTRDTGAAGFLPEPSAQTATQGGISLEEVLNGSFSPAQFNGTWISDTEFIYRSSTGGLNLYDATTLTTKEVVTPAIMSEWRPFKYSLSPSRKYILFVHDVQKLFRYSYLARHTIINLETSEDIPLAPQRVRNRAEQPPLLYATWAPTDDAIAFVFHNDLYYTTRPDLATMYRLTDTGQIGTIFNGVPDWVYEEEILSSNSAIWFAPDSKRLVFATFNDSSVDTMNFPLYGRPGDLAFQYPIQQSIKYPKPGRDNPVVDIWIVDLAKLVSGNKDTVLRLPPPASLESIDHYFTTVGWASPTKVSIIWMNRHQNTNIVSICTENGVCVDDLVHESPDAAWNDLYTPPIFDTTGDSYLIVLPTDQGVDGHFKHINLRKSSDKTLTPLTTGTYEVVEILAWDQVSNIIYFKGAPAGKPGQRHLYYVGDLKHARAKQAFCITCGFKNDYSEDCNYNTAEVSSDNSYYVLTCSGPAIPQVTLHQSSNHSRLTLLEDNQEIRERLQGRSLPLEKRLEIDVEGGYKAQVTMKLPPDYNPTRFQSYPMLVYVYGGPGSQLVDDRFKISWGDYLASEKGIIYTSIDGRGSGYAGDKLLHSLYYGLGTHEVTDQIAVTAALQNTFPAIDKTRSAIWGWSYGGYVTASVLSKDKENVFKCGISVAPVTSWTYYDTVYTERYMGLPTPTDNFDAYNASDVTQNVENFRNKKFFLIHGTADDNVHYQQSMMLSRALEVNDILFRAQSYNTLNNSYRICAIHGIEDF</sequence>
<accession>A0AAV2Q913</accession>
<feature type="transmembrane region" description="Helical" evidence="14">
    <location>
        <begin position="72"/>
        <end position="92"/>
    </location>
</feature>
<dbReference type="Pfam" id="PF00930">
    <property type="entry name" value="DPPIV_N"/>
    <property type="match status" value="1"/>
</dbReference>
<evidence type="ECO:0000256" key="12">
    <source>
        <dbReference type="ARBA" id="ARBA00037847"/>
    </source>
</evidence>
<dbReference type="InterPro" id="IPR002469">
    <property type="entry name" value="Peptidase_S9B_N"/>
</dbReference>
<dbReference type="GO" id="GO:0005886">
    <property type="term" value="C:plasma membrane"/>
    <property type="evidence" value="ECO:0007669"/>
    <property type="project" value="TreeGrafter"/>
</dbReference>
<evidence type="ECO:0000313" key="17">
    <source>
        <dbReference type="EMBL" id="CAL4074945.1"/>
    </source>
</evidence>
<name>A0AAV2Q913_MEGNR</name>
<dbReference type="GO" id="GO:0008239">
    <property type="term" value="F:dipeptidyl-peptidase activity"/>
    <property type="evidence" value="ECO:0007669"/>
    <property type="project" value="TreeGrafter"/>
</dbReference>
<evidence type="ECO:0000256" key="4">
    <source>
        <dbReference type="ARBA" id="ARBA00022670"/>
    </source>
</evidence>
<keyword evidence="3" id="KW-0031">Aminopeptidase</keyword>
<gene>
    <name evidence="17" type="ORF">MNOR_LOCUS9652</name>
</gene>
<evidence type="ECO:0000256" key="7">
    <source>
        <dbReference type="ARBA" id="ARBA00022825"/>
    </source>
</evidence>
<comment type="similarity">
    <text evidence="2">Belongs to the peptidase S9B family. DPPIV subfamily.</text>
</comment>
<comment type="caution">
    <text evidence="17">The sequence shown here is derived from an EMBL/GenBank/DDBJ whole genome shotgun (WGS) entry which is preliminary data.</text>
</comment>
<dbReference type="GO" id="GO:0004177">
    <property type="term" value="F:aminopeptidase activity"/>
    <property type="evidence" value="ECO:0007669"/>
    <property type="project" value="UniProtKB-KW"/>
</dbReference>
<evidence type="ECO:0000256" key="2">
    <source>
        <dbReference type="ARBA" id="ARBA00010036"/>
    </source>
</evidence>
<evidence type="ECO:0000256" key="5">
    <source>
        <dbReference type="ARBA" id="ARBA00022692"/>
    </source>
</evidence>
<keyword evidence="5 14" id="KW-0812">Transmembrane</keyword>
<feature type="domain" description="Peptidase S9 prolyl oligopeptidase catalytic" evidence="15">
    <location>
        <begin position="649"/>
        <end position="825"/>
    </location>
</feature>
<dbReference type="PANTHER" id="PTHR11731">
    <property type="entry name" value="PROTEASE FAMILY S9B,C DIPEPTIDYL-PEPTIDASE IV-RELATED"/>
    <property type="match status" value="1"/>
</dbReference>
<evidence type="ECO:0000256" key="13">
    <source>
        <dbReference type="ARBA" id="ARBA00072929"/>
    </source>
</evidence>
<dbReference type="Proteomes" id="UP001497623">
    <property type="component" value="Unassembled WGS sequence"/>
</dbReference>
<proteinExistence type="inferred from homology"/>